<dbReference type="InterPro" id="IPR000868">
    <property type="entry name" value="Isochorismatase-like_dom"/>
</dbReference>
<evidence type="ECO:0000313" key="3">
    <source>
        <dbReference type="EMBL" id="BDG05004.1"/>
    </source>
</evidence>
<feature type="domain" description="Isochorismatase-like" evidence="1">
    <location>
        <begin position="67"/>
        <end position="204"/>
    </location>
</feature>
<dbReference type="SUPFAM" id="SSF52499">
    <property type="entry name" value="Isochorismatase-like hydrolases"/>
    <property type="match status" value="1"/>
</dbReference>
<dbReference type="InterPro" id="IPR036380">
    <property type="entry name" value="Isochorismatase-like_sf"/>
</dbReference>
<dbReference type="SUPFAM" id="SSF56112">
    <property type="entry name" value="Protein kinase-like (PK-like)"/>
    <property type="match status" value="1"/>
</dbReference>
<feature type="domain" description="Ternary complex associated" evidence="2">
    <location>
        <begin position="412"/>
        <end position="580"/>
    </location>
</feature>
<protein>
    <recommendedName>
        <fullName evidence="5">Ternary complex associated domain-containing protein</fullName>
    </recommendedName>
</protein>
<proteinExistence type="predicted"/>
<dbReference type="InterPro" id="IPR011009">
    <property type="entry name" value="Kinase-like_dom_sf"/>
</dbReference>
<dbReference type="Gene3D" id="3.90.1200.10">
    <property type="match status" value="1"/>
</dbReference>
<gene>
    <name evidence="3" type="ORF">AMOR_40000</name>
</gene>
<reference evidence="4" key="1">
    <citation type="journal article" date="2022" name="Int. J. Syst. Evol. Microbiol.">
        <title>Anaeromyxobacter oryzae sp. nov., Anaeromyxobacter diazotrophicus sp. nov. and Anaeromyxobacter paludicola sp. nov., isolated from paddy soils.</title>
        <authorList>
            <person name="Itoh H."/>
            <person name="Xu Z."/>
            <person name="Mise K."/>
            <person name="Masuda Y."/>
            <person name="Ushijima N."/>
            <person name="Hayakawa C."/>
            <person name="Shiratori Y."/>
            <person name="Senoo K."/>
        </authorList>
    </citation>
    <scope>NUCLEOTIDE SEQUENCE [LARGE SCALE GENOMIC DNA]</scope>
    <source>
        <strain evidence="4">Red232</strain>
    </source>
</reference>
<evidence type="ECO:0000259" key="1">
    <source>
        <dbReference type="Pfam" id="PF00857"/>
    </source>
</evidence>
<evidence type="ECO:0000313" key="4">
    <source>
        <dbReference type="Proteomes" id="UP001162891"/>
    </source>
</evidence>
<dbReference type="InterPro" id="IPR045544">
    <property type="entry name" value="TCAD9"/>
</dbReference>
<dbReference type="Pfam" id="PF19974">
    <property type="entry name" value="TCAD9"/>
    <property type="match status" value="2"/>
</dbReference>
<name>A0ABN6MVJ1_9BACT</name>
<dbReference type="Pfam" id="PF00857">
    <property type="entry name" value="Isochorismatase"/>
    <property type="match status" value="1"/>
</dbReference>
<dbReference type="EMBL" id="AP025591">
    <property type="protein sequence ID" value="BDG05004.1"/>
    <property type="molecule type" value="Genomic_DNA"/>
</dbReference>
<organism evidence="3 4">
    <name type="scientific">Anaeromyxobacter oryzae</name>
    <dbReference type="NCBI Taxonomy" id="2918170"/>
    <lineage>
        <taxon>Bacteria</taxon>
        <taxon>Pseudomonadati</taxon>
        <taxon>Myxococcota</taxon>
        <taxon>Myxococcia</taxon>
        <taxon>Myxococcales</taxon>
        <taxon>Cystobacterineae</taxon>
        <taxon>Anaeromyxobacteraceae</taxon>
        <taxon>Anaeromyxobacter</taxon>
    </lineage>
</organism>
<keyword evidence="4" id="KW-1185">Reference proteome</keyword>
<dbReference type="Gene3D" id="3.40.50.850">
    <property type="entry name" value="Isochorismatase-like"/>
    <property type="match status" value="1"/>
</dbReference>
<evidence type="ECO:0000259" key="2">
    <source>
        <dbReference type="Pfam" id="PF19974"/>
    </source>
</evidence>
<dbReference type="Proteomes" id="UP001162891">
    <property type="component" value="Chromosome"/>
</dbReference>
<accession>A0ABN6MVJ1</accession>
<evidence type="ECO:0008006" key="5">
    <source>
        <dbReference type="Google" id="ProtNLM"/>
    </source>
</evidence>
<feature type="domain" description="Ternary complex associated" evidence="2">
    <location>
        <begin position="257"/>
        <end position="379"/>
    </location>
</feature>
<sequence>MRYLLFSECLQNDFVAPMAAGAPLPSELHIGRAESRRLLGDPEGAWAEEGPLARFLRAFRTGAGRDHRSIHIRDWHDPDDPATRTHLEQFGSHCVRGTRGAEFVVPLAAVVEAGGLIVDSQVLSDFVGSTLEETLRPMIGGPVRAGIIGVWTDFKVQYLAYELQTRLGLRDVAVCSALTASRSRLAHRQALEHMAANLGVTVIDGIPDFLAWLGIEAQTVTPSVAKSTPRPTIGLPDSVSLDDEERRLVEHLYRGCRSVQLRPIGGGYSGSRVFGSLSVDRMGRREIPFVTKIDVHDRIARERVAVEGVENLLGANAPRLADYVDLETRGAIKYYFATMQAGEARTLQRAFREAESAPAARTLFDRLIERVLRRLYQIPILDRLDLFAYYDYRPSYAEATLAHAAGLCEEHEGSAVIAGLAEPLPHPRRFYAWLEANRPRGEEVAVATVHGDLNLANVLLDDVSNIWLIDYFSTRTGHVLDDIAKLENDLKFIMLPLADDLALARAVALDEHLLGQADLLAPPGQPAASLVADPAAAKVHAAVSRLREFASELLREAGLPGPVPMRQYWVAQLRYSAHTLTFVESDERQRRFALASTCRLADRLARSPPG</sequence>
<dbReference type="RefSeq" id="WP_248353527.1">
    <property type="nucleotide sequence ID" value="NZ_AP025591.1"/>
</dbReference>